<evidence type="ECO:0008006" key="5">
    <source>
        <dbReference type="Google" id="ProtNLM"/>
    </source>
</evidence>
<organism evidence="3 4">
    <name type="scientific">Glycomyces terrestris</name>
    <dbReference type="NCBI Taxonomy" id="2493553"/>
    <lineage>
        <taxon>Bacteria</taxon>
        <taxon>Bacillati</taxon>
        <taxon>Actinomycetota</taxon>
        <taxon>Actinomycetes</taxon>
        <taxon>Glycomycetales</taxon>
        <taxon>Glycomycetaceae</taxon>
        <taxon>Glycomyces</taxon>
    </lineage>
</organism>
<dbReference type="Proteomes" id="UP000277256">
    <property type="component" value="Unassembled WGS sequence"/>
</dbReference>
<dbReference type="OrthoDB" id="5194215at2"/>
<feature type="region of interest" description="Disordered" evidence="1">
    <location>
        <begin position="1"/>
        <end position="21"/>
    </location>
</feature>
<protein>
    <recommendedName>
        <fullName evidence="5">DUF3558 domain-containing protein</fullName>
    </recommendedName>
</protein>
<keyword evidence="2" id="KW-0812">Transmembrane</keyword>
<feature type="region of interest" description="Disordered" evidence="1">
    <location>
        <begin position="55"/>
        <end position="76"/>
    </location>
</feature>
<accession>A0A426US86</accession>
<feature type="compositionally biased region" description="Gly residues" evidence="1">
    <location>
        <begin position="60"/>
        <end position="71"/>
    </location>
</feature>
<keyword evidence="2" id="KW-0472">Membrane</keyword>
<evidence type="ECO:0000313" key="3">
    <source>
        <dbReference type="EMBL" id="RRR95866.1"/>
    </source>
</evidence>
<sequence>MTYPSQPGYPSPYGQQQLPPGRQQSSLWLIGGSIILVLIILMTVILLVVQQTQNNDSADGGSGDGGDGDGGYTEMEAAPFDGTACAQFDPSAFADEVGDTIDDSMTSNSSSSGYVNCTFYTTDKFIYLNATFNDYDTAEEAQSSIDYYRDTYGSDSEYESGDYTELGDDGFHYTDASDPSYQTTDLRIATGSLEIALWVSYDATETDFESVLAGMGEIAAQGDALFVDQQ</sequence>
<dbReference type="RefSeq" id="WP_125250161.1">
    <property type="nucleotide sequence ID" value="NZ_RSEB01000009.1"/>
</dbReference>
<name>A0A426US86_9ACTN</name>
<evidence type="ECO:0000313" key="4">
    <source>
        <dbReference type="Proteomes" id="UP000277256"/>
    </source>
</evidence>
<dbReference type="EMBL" id="RSEB01000009">
    <property type="protein sequence ID" value="RRR95866.1"/>
    <property type="molecule type" value="Genomic_DNA"/>
</dbReference>
<evidence type="ECO:0000256" key="2">
    <source>
        <dbReference type="SAM" id="Phobius"/>
    </source>
</evidence>
<keyword evidence="4" id="KW-1185">Reference proteome</keyword>
<comment type="caution">
    <text evidence="3">The sequence shown here is derived from an EMBL/GenBank/DDBJ whole genome shotgun (WGS) entry which is preliminary data.</text>
</comment>
<reference evidence="3 4" key="1">
    <citation type="submission" date="2018-12" db="EMBL/GenBank/DDBJ databases">
        <title>Glycomyces sp. YIM 121974 draft genome.</title>
        <authorList>
            <person name="Li Q."/>
        </authorList>
    </citation>
    <scope>NUCLEOTIDE SEQUENCE [LARGE SCALE GENOMIC DNA]</scope>
    <source>
        <strain evidence="3 4">YIM 121974</strain>
    </source>
</reference>
<gene>
    <name evidence="3" type="ORF">EIW28_23575</name>
</gene>
<proteinExistence type="predicted"/>
<keyword evidence="2" id="KW-1133">Transmembrane helix</keyword>
<dbReference type="AlphaFoldDB" id="A0A426US86"/>
<feature type="transmembrane region" description="Helical" evidence="2">
    <location>
        <begin position="27"/>
        <end position="49"/>
    </location>
</feature>
<evidence type="ECO:0000256" key="1">
    <source>
        <dbReference type="SAM" id="MobiDB-lite"/>
    </source>
</evidence>